<reference evidence="2 3" key="1">
    <citation type="submission" date="2022-06" db="EMBL/GenBank/DDBJ databases">
        <title>Pseudarthrobacter sp. strain RMG13 Genome sequencing and assembly.</title>
        <authorList>
            <person name="Kim I."/>
        </authorList>
    </citation>
    <scope>NUCLEOTIDE SEQUENCE [LARGE SCALE GENOMIC DNA]</scope>
    <source>
        <strain evidence="2 3">RMG13</strain>
    </source>
</reference>
<gene>
    <name evidence="2" type="ORF">NFC73_09625</name>
</gene>
<feature type="chain" id="PRO_5045446215" description="LPXTG cell wall anchor domain-containing protein" evidence="1">
    <location>
        <begin position="25"/>
        <end position="213"/>
    </location>
</feature>
<evidence type="ECO:0000256" key="1">
    <source>
        <dbReference type="SAM" id="SignalP"/>
    </source>
</evidence>
<organism evidence="2 3">
    <name type="scientific">Pseudarthrobacter humi</name>
    <dbReference type="NCBI Taxonomy" id="2952523"/>
    <lineage>
        <taxon>Bacteria</taxon>
        <taxon>Bacillati</taxon>
        <taxon>Actinomycetota</taxon>
        <taxon>Actinomycetes</taxon>
        <taxon>Micrococcales</taxon>
        <taxon>Micrococcaceae</taxon>
        <taxon>Pseudarthrobacter</taxon>
    </lineage>
</organism>
<feature type="signal peptide" evidence="1">
    <location>
        <begin position="1"/>
        <end position="24"/>
    </location>
</feature>
<evidence type="ECO:0000313" key="3">
    <source>
        <dbReference type="Proteomes" id="UP001524318"/>
    </source>
</evidence>
<accession>A0ABT1LNI8</accession>
<evidence type="ECO:0000313" key="2">
    <source>
        <dbReference type="EMBL" id="MCP8999985.1"/>
    </source>
</evidence>
<dbReference type="Proteomes" id="UP001524318">
    <property type="component" value="Unassembled WGS sequence"/>
</dbReference>
<comment type="caution">
    <text evidence="2">The sequence shown here is derived from an EMBL/GenBank/DDBJ whole genome shotgun (WGS) entry which is preliminary data.</text>
</comment>
<dbReference type="RefSeq" id="WP_254749650.1">
    <property type="nucleotide sequence ID" value="NZ_JANCLV010000005.1"/>
</dbReference>
<sequence>MKRTFATLGVVGLAMLSVTAPASAADNFTLCHKGRTISIDLSGVNGLGAHSGHSKDIIPPNELLPGGLNWDAQGIADYENDCAAATLPPVVVPPVVPPVVVPPVVPPVVVPPVVPPVVVPPVVPPVVVQQTPVAGAVTPAAQTPAPQAAAPKGAVAKAPAAVSQGTNQGFNAQTAVGGAEESTTWLAGLGVLLGASAVVAVRRKSRTESPTAG</sequence>
<proteinExistence type="predicted"/>
<evidence type="ECO:0008006" key="4">
    <source>
        <dbReference type="Google" id="ProtNLM"/>
    </source>
</evidence>
<name>A0ABT1LNI8_9MICC</name>
<keyword evidence="1" id="KW-0732">Signal</keyword>
<protein>
    <recommendedName>
        <fullName evidence="4">LPXTG cell wall anchor domain-containing protein</fullName>
    </recommendedName>
</protein>
<dbReference type="EMBL" id="JANCLV010000005">
    <property type="protein sequence ID" value="MCP8999985.1"/>
    <property type="molecule type" value="Genomic_DNA"/>
</dbReference>
<keyword evidence="3" id="KW-1185">Reference proteome</keyword>